<comment type="caution">
    <text evidence="2">The sequence shown here is derived from an EMBL/GenBank/DDBJ whole genome shotgun (WGS) entry which is preliminary data.</text>
</comment>
<organism evidence="2 3">
    <name type="scientific">Streptomonospora halophila</name>
    <dbReference type="NCBI Taxonomy" id="427369"/>
    <lineage>
        <taxon>Bacteria</taxon>
        <taxon>Bacillati</taxon>
        <taxon>Actinomycetota</taxon>
        <taxon>Actinomycetes</taxon>
        <taxon>Streptosporangiales</taxon>
        <taxon>Nocardiopsidaceae</taxon>
        <taxon>Streptomonospora</taxon>
    </lineage>
</organism>
<feature type="region of interest" description="Disordered" evidence="1">
    <location>
        <begin position="1"/>
        <end position="33"/>
    </location>
</feature>
<dbReference type="EMBL" id="BAABIK010000006">
    <property type="protein sequence ID" value="GAA4935148.1"/>
    <property type="molecule type" value="Genomic_DNA"/>
</dbReference>
<reference evidence="3" key="1">
    <citation type="journal article" date="2019" name="Int. J. Syst. Evol. Microbiol.">
        <title>The Global Catalogue of Microorganisms (GCM) 10K type strain sequencing project: providing services to taxonomists for standard genome sequencing and annotation.</title>
        <authorList>
            <consortium name="The Broad Institute Genomics Platform"/>
            <consortium name="The Broad Institute Genome Sequencing Center for Infectious Disease"/>
            <person name="Wu L."/>
            <person name="Ma J."/>
        </authorList>
    </citation>
    <scope>NUCLEOTIDE SEQUENCE [LARGE SCALE GENOMIC DNA]</scope>
    <source>
        <strain evidence="3">JCM 18123</strain>
    </source>
</reference>
<gene>
    <name evidence="2" type="ORF">GCM10023224_14800</name>
</gene>
<sequence>MQGRTPVRPRHPPPAPAPSRAPAAAAESLHRSAQASVVWRAGQAGLWFSDTGAAGPAHPFPARFL</sequence>
<keyword evidence="3" id="KW-1185">Reference proteome</keyword>
<evidence type="ECO:0000313" key="2">
    <source>
        <dbReference type="EMBL" id="GAA4935148.1"/>
    </source>
</evidence>
<name>A0ABP9GBY1_9ACTN</name>
<evidence type="ECO:0000313" key="3">
    <source>
        <dbReference type="Proteomes" id="UP001499993"/>
    </source>
</evidence>
<proteinExistence type="predicted"/>
<dbReference type="Proteomes" id="UP001499993">
    <property type="component" value="Unassembled WGS sequence"/>
</dbReference>
<accession>A0ABP9GBY1</accession>
<protein>
    <submittedName>
        <fullName evidence="2">Uncharacterized protein</fullName>
    </submittedName>
</protein>
<evidence type="ECO:0000256" key="1">
    <source>
        <dbReference type="SAM" id="MobiDB-lite"/>
    </source>
</evidence>